<gene>
    <name evidence="3" type="ORF">C4B60_19030</name>
    <name evidence="4" type="ORF">C4B60_19460</name>
</gene>
<dbReference type="Gene3D" id="1.10.1660.10">
    <property type="match status" value="1"/>
</dbReference>
<evidence type="ECO:0000313" key="3">
    <source>
        <dbReference type="EMBL" id="PPA68667.1"/>
    </source>
</evidence>
<protein>
    <submittedName>
        <fullName evidence="3">MerR family transcriptional regulator</fullName>
    </submittedName>
</protein>
<dbReference type="InterPro" id="IPR000551">
    <property type="entry name" value="MerR-type_HTH_dom"/>
</dbReference>
<dbReference type="InterPro" id="IPR009061">
    <property type="entry name" value="DNA-bd_dom_put_sf"/>
</dbReference>
<reference evidence="3 5" key="1">
    <citation type="submission" date="2018-02" db="EMBL/GenBank/DDBJ databases">
        <title>Jeotgalibacillus proteolyticum sp. nov. a protease producing bacterium isolated from ocean sediments of Laizhou Bay.</title>
        <authorList>
            <person name="Li Y."/>
        </authorList>
    </citation>
    <scope>NUCLEOTIDE SEQUENCE [LARGE SCALE GENOMIC DNA]</scope>
    <source>
        <strain evidence="3 5">22-7</strain>
    </source>
</reference>
<dbReference type="Proteomes" id="UP000239047">
    <property type="component" value="Unassembled WGS sequence"/>
</dbReference>
<evidence type="ECO:0000313" key="5">
    <source>
        <dbReference type="Proteomes" id="UP000239047"/>
    </source>
</evidence>
<dbReference type="InterPro" id="IPR047057">
    <property type="entry name" value="MerR_fam"/>
</dbReference>
<dbReference type="AlphaFoldDB" id="A0A2S5G6R1"/>
<proteinExistence type="predicted"/>
<dbReference type="GO" id="GO:0003677">
    <property type="term" value="F:DNA binding"/>
    <property type="evidence" value="ECO:0007669"/>
    <property type="project" value="UniProtKB-KW"/>
</dbReference>
<dbReference type="SMART" id="SM00422">
    <property type="entry name" value="HTH_MERR"/>
    <property type="match status" value="1"/>
</dbReference>
<evidence type="ECO:0000256" key="1">
    <source>
        <dbReference type="ARBA" id="ARBA00023125"/>
    </source>
</evidence>
<dbReference type="PANTHER" id="PTHR30204:SF95">
    <property type="entry name" value="HTH-TYPE TRANSCRIPTIONAL REGULATOR CUER"/>
    <property type="match status" value="1"/>
</dbReference>
<keyword evidence="1" id="KW-0238">DNA-binding</keyword>
<dbReference type="EMBL" id="PREZ01000009">
    <property type="protein sequence ID" value="PPA68667.1"/>
    <property type="molecule type" value="Genomic_DNA"/>
</dbReference>
<evidence type="ECO:0000259" key="2">
    <source>
        <dbReference type="PROSITE" id="PS50937"/>
    </source>
</evidence>
<dbReference type="GO" id="GO:0003700">
    <property type="term" value="F:DNA-binding transcription factor activity"/>
    <property type="evidence" value="ECO:0007669"/>
    <property type="project" value="InterPro"/>
</dbReference>
<dbReference type="OrthoDB" id="9791488at2"/>
<dbReference type="EMBL" id="PREZ01000009">
    <property type="protein sequence ID" value="PPA68744.1"/>
    <property type="molecule type" value="Genomic_DNA"/>
</dbReference>
<dbReference type="Pfam" id="PF13411">
    <property type="entry name" value="MerR_1"/>
    <property type="match status" value="1"/>
</dbReference>
<dbReference type="PANTHER" id="PTHR30204">
    <property type="entry name" value="REDOX-CYCLING DRUG-SENSING TRANSCRIPTIONAL ACTIVATOR SOXR"/>
    <property type="match status" value="1"/>
</dbReference>
<dbReference type="PROSITE" id="PS50937">
    <property type="entry name" value="HTH_MERR_2"/>
    <property type="match status" value="1"/>
</dbReference>
<feature type="domain" description="HTH merR-type" evidence="2">
    <location>
        <begin position="7"/>
        <end position="75"/>
    </location>
</feature>
<sequence length="135" mass="15716">MPLGKELLKIGQVAKLSGLSSRTIDYYTQCGLLSFERSPSNYRLYDESVLHTLERIRLLKKQRMSLDEISASLQLPYDENHEPLLNEVREEINKLQKKMVSLEETMKHKPKEEKARIYQDLSNKLAVITQLLTLL</sequence>
<keyword evidence="5" id="KW-1185">Reference proteome</keyword>
<organism evidence="3 5">
    <name type="scientific">Jeotgalibacillus proteolyticus</name>
    <dbReference type="NCBI Taxonomy" id="2082395"/>
    <lineage>
        <taxon>Bacteria</taxon>
        <taxon>Bacillati</taxon>
        <taxon>Bacillota</taxon>
        <taxon>Bacilli</taxon>
        <taxon>Bacillales</taxon>
        <taxon>Caryophanaceae</taxon>
        <taxon>Jeotgalibacillus</taxon>
    </lineage>
</organism>
<dbReference type="SUPFAM" id="SSF46955">
    <property type="entry name" value="Putative DNA-binding domain"/>
    <property type="match status" value="1"/>
</dbReference>
<name>A0A2S5G6R1_9BACL</name>
<dbReference type="RefSeq" id="WP_104059628.1">
    <property type="nucleotide sequence ID" value="NZ_PREZ01000009.1"/>
</dbReference>
<accession>A0A2S5G6R1</accession>
<comment type="caution">
    <text evidence="3">The sequence shown here is derived from an EMBL/GenBank/DDBJ whole genome shotgun (WGS) entry which is preliminary data.</text>
</comment>
<evidence type="ECO:0000313" key="4">
    <source>
        <dbReference type="EMBL" id="PPA68744.1"/>
    </source>
</evidence>